<reference evidence="3" key="1">
    <citation type="journal article" date="2019" name="Int. J. Syst. Evol. Microbiol.">
        <title>Halobacteriovorax valvorus sp. nov., a novel prokaryotic predator isolated from coastal seawater of China.</title>
        <authorList>
            <person name="Chen M.-X."/>
        </authorList>
    </citation>
    <scope>NUCLEOTIDE SEQUENCE [LARGE SCALE GENOMIC DNA]</scope>
    <source>
        <strain evidence="3">BL9</strain>
    </source>
</reference>
<protein>
    <recommendedName>
        <fullName evidence="4">Septum formation initiator</fullName>
    </recommendedName>
</protein>
<dbReference type="Proteomes" id="UP000443582">
    <property type="component" value="Unassembled WGS sequence"/>
</dbReference>
<dbReference type="RefSeq" id="WP_114705449.1">
    <property type="nucleotide sequence ID" value="NZ_QDKL01000001.1"/>
</dbReference>
<feature type="compositionally biased region" description="Basic residues" evidence="1">
    <location>
        <begin position="164"/>
        <end position="181"/>
    </location>
</feature>
<evidence type="ECO:0008006" key="4">
    <source>
        <dbReference type="Google" id="ProtNLM"/>
    </source>
</evidence>
<accession>A0ABY0IJ41</accession>
<sequence>MQFSLGRNRGPASSGASTNSTSSNQSNSRSAAMQKAIERNRAKMQRRQSDAGSPPPTPGSRPSPQSRMQASAASEAPKSSGSSVLAKLREQRMAKEAQASASGARRASMSAPSSSARPSTTASAATRKPITDSNNIEMSSPLRKKTTAPAAPTYAQQSEAKSLTKPKAKVSAKRKVKSKSRKKGEVTSWGVKLCWGFCLFLLGRLIFSQGGVIEYFDKKSTLDQAYHEAHLLKEENAGLMKELELIRTNNKYKKKLVRDHLGYIARDEYLILFPENSETSVRGLSSI</sequence>
<organism evidence="2 3">
    <name type="scientific">Halobacteriovorax vibrionivorans</name>
    <dbReference type="NCBI Taxonomy" id="2152716"/>
    <lineage>
        <taxon>Bacteria</taxon>
        <taxon>Pseudomonadati</taxon>
        <taxon>Bdellovibrionota</taxon>
        <taxon>Bacteriovoracia</taxon>
        <taxon>Bacteriovoracales</taxon>
        <taxon>Halobacteriovoraceae</taxon>
        <taxon>Halobacteriovorax</taxon>
    </lineage>
</organism>
<evidence type="ECO:0000256" key="1">
    <source>
        <dbReference type="SAM" id="MobiDB-lite"/>
    </source>
</evidence>
<keyword evidence="3" id="KW-1185">Reference proteome</keyword>
<evidence type="ECO:0000313" key="2">
    <source>
        <dbReference type="EMBL" id="RZF22504.1"/>
    </source>
</evidence>
<gene>
    <name evidence="2" type="ORF">DAY19_01670</name>
</gene>
<feature type="region of interest" description="Disordered" evidence="1">
    <location>
        <begin position="1"/>
        <end position="181"/>
    </location>
</feature>
<feature type="compositionally biased region" description="Low complexity" evidence="1">
    <location>
        <begin position="12"/>
        <end position="32"/>
    </location>
</feature>
<feature type="compositionally biased region" description="Low complexity" evidence="1">
    <location>
        <begin position="99"/>
        <end position="127"/>
    </location>
</feature>
<proteinExistence type="predicted"/>
<comment type="caution">
    <text evidence="2">The sequence shown here is derived from an EMBL/GenBank/DDBJ whole genome shotgun (WGS) entry which is preliminary data.</text>
</comment>
<name>A0ABY0IJ41_9BACT</name>
<evidence type="ECO:0000313" key="3">
    <source>
        <dbReference type="Proteomes" id="UP000443582"/>
    </source>
</evidence>
<dbReference type="EMBL" id="QDKL01000001">
    <property type="protein sequence ID" value="RZF22504.1"/>
    <property type="molecule type" value="Genomic_DNA"/>
</dbReference>
<feature type="compositionally biased region" description="Polar residues" evidence="1">
    <location>
        <begin position="68"/>
        <end position="83"/>
    </location>
</feature>